<dbReference type="EMBL" id="JACHXZ010000003">
    <property type="protein sequence ID" value="MBB3168838.1"/>
    <property type="molecule type" value="Genomic_DNA"/>
</dbReference>
<dbReference type="Gene3D" id="3.30.70.100">
    <property type="match status" value="1"/>
</dbReference>
<evidence type="ECO:0000313" key="2">
    <source>
        <dbReference type="EMBL" id="MBB3168838.1"/>
    </source>
</evidence>
<dbReference type="Proteomes" id="UP000559987">
    <property type="component" value="Unassembled WGS sequence"/>
</dbReference>
<dbReference type="AlphaFoldDB" id="A0A839UTK8"/>
<dbReference type="PROSITE" id="PS50925">
    <property type="entry name" value="BLUF"/>
    <property type="match status" value="1"/>
</dbReference>
<dbReference type="GO" id="GO:0009882">
    <property type="term" value="F:blue light photoreceptor activity"/>
    <property type="evidence" value="ECO:0007669"/>
    <property type="project" value="InterPro"/>
</dbReference>
<protein>
    <recommendedName>
        <fullName evidence="1">BLUF domain-containing protein</fullName>
    </recommendedName>
</protein>
<name>A0A839UTK8_9GAMM</name>
<dbReference type="SUPFAM" id="SSF54975">
    <property type="entry name" value="Acylphosphatase/BLUF domain-like"/>
    <property type="match status" value="1"/>
</dbReference>
<sequence length="166" mass="18799">MGQIIRLVYASKVNFPENTGAGVELQVGRILRESRRRNDADGIGGVLYCGNGYFFQCLEGPSEAVANTYSRIQSDRRHSDVKLLLHEPVETLLFKNWSMKFVSAVAAIDAFVKQQGIGEFNPYRFDENSVKQLLSFLQAGRDQKLPVPSRWWQRLFGLSRRANTTA</sequence>
<organism evidence="2 3">
    <name type="scientific">Simiduia aestuariiviva</name>
    <dbReference type="NCBI Taxonomy" id="1510459"/>
    <lineage>
        <taxon>Bacteria</taxon>
        <taxon>Pseudomonadati</taxon>
        <taxon>Pseudomonadota</taxon>
        <taxon>Gammaproteobacteria</taxon>
        <taxon>Cellvibrionales</taxon>
        <taxon>Cellvibrionaceae</taxon>
        <taxon>Simiduia</taxon>
    </lineage>
</organism>
<evidence type="ECO:0000259" key="1">
    <source>
        <dbReference type="PROSITE" id="PS50925"/>
    </source>
</evidence>
<dbReference type="InterPro" id="IPR036046">
    <property type="entry name" value="Acylphosphatase-like_dom_sf"/>
</dbReference>
<feature type="domain" description="BLUF" evidence="1">
    <location>
        <begin position="4"/>
        <end position="100"/>
    </location>
</feature>
<dbReference type="Pfam" id="PF04940">
    <property type="entry name" value="BLUF"/>
    <property type="match status" value="1"/>
</dbReference>
<dbReference type="GO" id="GO:0071949">
    <property type="term" value="F:FAD binding"/>
    <property type="evidence" value="ECO:0007669"/>
    <property type="project" value="InterPro"/>
</dbReference>
<dbReference type="SMART" id="SM01034">
    <property type="entry name" value="BLUF"/>
    <property type="match status" value="1"/>
</dbReference>
<proteinExistence type="predicted"/>
<keyword evidence="3" id="KW-1185">Reference proteome</keyword>
<reference evidence="2 3" key="1">
    <citation type="submission" date="2020-08" db="EMBL/GenBank/DDBJ databases">
        <title>Genomic Encyclopedia of Type Strains, Phase III (KMG-III): the genomes of soil and plant-associated and newly described type strains.</title>
        <authorList>
            <person name="Whitman W."/>
        </authorList>
    </citation>
    <scope>NUCLEOTIDE SEQUENCE [LARGE SCALE GENOMIC DNA]</scope>
    <source>
        <strain evidence="2 3">CECT 8571</strain>
    </source>
</reference>
<comment type="caution">
    <text evidence="2">The sequence shown here is derived from an EMBL/GenBank/DDBJ whole genome shotgun (WGS) entry which is preliminary data.</text>
</comment>
<dbReference type="InterPro" id="IPR007024">
    <property type="entry name" value="BLUF_domain"/>
</dbReference>
<dbReference type="RefSeq" id="WP_183910353.1">
    <property type="nucleotide sequence ID" value="NZ_JACHXZ010000003.1"/>
</dbReference>
<gene>
    <name evidence="2" type="ORF">FHS30_002046</name>
</gene>
<evidence type="ECO:0000313" key="3">
    <source>
        <dbReference type="Proteomes" id="UP000559987"/>
    </source>
</evidence>
<accession>A0A839UTK8</accession>